<gene>
    <name evidence="3" type="ORF">GCM10009733_055510</name>
</gene>
<feature type="compositionally biased region" description="Gly residues" evidence="1">
    <location>
        <begin position="51"/>
        <end position="80"/>
    </location>
</feature>
<feature type="transmembrane region" description="Helical" evidence="2">
    <location>
        <begin position="7"/>
        <end position="22"/>
    </location>
</feature>
<keyword evidence="2" id="KW-0812">Transmembrane</keyword>
<reference evidence="4" key="1">
    <citation type="journal article" date="2019" name="Int. J. Syst. Evol. Microbiol.">
        <title>The Global Catalogue of Microorganisms (GCM) 10K type strain sequencing project: providing services to taxonomists for standard genome sequencing and annotation.</title>
        <authorList>
            <consortium name="The Broad Institute Genomics Platform"/>
            <consortium name="The Broad Institute Genome Sequencing Center for Infectious Disease"/>
            <person name="Wu L."/>
            <person name="Ma J."/>
        </authorList>
    </citation>
    <scope>NUCLEOTIDE SEQUENCE [LARGE SCALE GENOMIC DNA]</scope>
    <source>
        <strain evidence="4">JCM 13929</strain>
    </source>
</reference>
<dbReference type="Proteomes" id="UP001500064">
    <property type="component" value="Unassembled WGS sequence"/>
</dbReference>
<proteinExistence type="predicted"/>
<comment type="caution">
    <text evidence="3">The sequence shown here is derived from an EMBL/GenBank/DDBJ whole genome shotgun (WGS) entry which is preliminary data.</text>
</comment>
<keyword evidence="2" id="KW-0472">Membrane</keyword>
<feature type="region of interest" description="Disordered" evidence="1">
    <location>
        <begin position="50"/>
        <end position="80"/>
    </location>
</feature>
<evidence type="ECO:0000256" key="1">
    <source>
        <dbReference type="SAM" id="MobiDB-lite"/>
    </source>
</evidence>
<dbReference type="EMBL" id="BAAAMU010000044">
    <property type="protein sequence ID" value="GAA1651370.1"/>
    <property type="molecule type" value="Genomic_DNA"/>
</dbReference>
<protein>
    <submittedName>
        <fullName evidence="3">Uncharacterized protein</fullName>
    </submittedName>
</protein>
<accession>A0ABP4RJE1</accession>
<evidence type="ECO:0000313" key="3">
    <source>
        <dbReference type="EMBL" id="GAA1651370.1"/>
    </source>
</evidence>
<organism evidence="3 4">
    <name type="scientific">Nonomuraea maheshkhaliensis</name>
    <dbReference type="NCBI Taxonomy" id="419590"/>
    <lineage>
        <taxon>Bacteria</taxon>
        <taxon>Bacillati</taxon>
        <taxon>Actinomycetota</taxon>
        <taxon>Actinomycetes</taxon>
        <taxon>Streptosporangiales</taxon>
        <taxon>Streptosporangiaceae</taxon>
        <taxon>Nonomuraea</taxon>
    </lineage>
</organism>
<feature type="transmembrane region" description="Helical" evidence="2">
    <location>
        <begin position="28"/>
        <end position="45"/>
    </location>
</feature>
<evidence type="ECO:0000313" key="4">
    <source>
        <dbReference type="Proteomes" id="UP001500064"/>
    </source>
</evidence>
<sequence>MQTRVKAVLTLMGALFLFVLVFREADGLWSLVLFIFLAFLLHIFTDDSPGGSSGRDGGAGYDGGGRGGDGGFGGGGDGGD</sequence>
<evidence type="ECO:0000256" key="2">
    <source>
        <dbReference type="SAM" id="Phobius"/>
    </source>
</evidence>
<name>A0ABP4RJE1_9ACTN</name>
<keyword evidence="2" id="KW-1133">Transmembrane helix</keyword>
<keyword evidence="4" id="KW-1185">Reference proteome</keyword>